<evidence type="ECO:0000313" key="3">
    <source>
        <dbReference type="Proteomes" id="UP000781932"/>
    </source>
</evidence>
<reference evidence="2" key="1">
    <citation type="submission" date="2020-03" db="EMBL/GenBank/DDBJ databases">
        <authorList>
            <person name="He L."/>
        </authorList>
    </citation>
    <scope>NUCLEOTIDE SEQUENCE</scope>
    <source>
        <strain evidence="2">CkLH20</strain>
    </source>
</reference>
<dbReference type="PANTHER" id="PTHR39603:SF1">
    <property type="entry name" value="CYANOVIRIN-N DOMAIN-CONTAINING PROTEIN"/>
    <property type="match status" value="1"/>
</dbReference>
<dbReference type="Proteomes" id="UP000781932">
    <property type="component" value="Unassembled WGS sequence"/>
</dbReference>
<dbReference type="RefSeq" id="XP_038746515.1">
    <property type="nucleotide sequence ID" value="XM_038888039.1"/>
</dbReference>
<comment type="caution">
    <text evidence="2">The sequence shown here is derived from an EMBL/GenBank/DDBJ whole genome shotgun (WGS) entry which is preliminary data.</text>
</comment>
<gene>
    <name evidence="2" type="ORF">CkaCkLH20_05320</name>
</gene>
<evidence type="ECO:0000256" key="1">
    <source>
        <dbReference type="SAM" id="SignalP"/>
    </source>
</evidence>
<keyword evidence="1" id="KW-0732">Signal</keyword>
<dbReference type="PANTHER" id="PTHR39603">
    <property type="entry name" value="CYANOVIRIN-N DOMAIN-CONTAINING PROTEIN"/>
    <property type="match status" value="1"/>
</dbReference>
<feature type="chain" id="PRO_5040350895" evidence="1">
    <location>
        <begin position="26"/>
        <end position="168"/>
    </location>
</feature>
<proteinExistence type="predicted"/>
<name>A0A9P6I6C1_9PEZI</name>
<accession>A0A9P6I6C1</accession>
<protein>
    <submittedName>
        <fullName evidence="2">Uncharacterized protein</fullName>
    </submittedName>
</protein>
<dbReference type="AlphaFoldDB" id="A0A9P6I6C1"/>
<dbReference type="EMBL" id="JAATWM020000015">
    <property type="protein sequence ID" value="KAF9877054.1"/>
    <property type="molecule type" value="Genomic_DNA"/>
</dbReference>
<feature type="signal peptide" evidence="1">
    <location>
        <begin position="1"/>
        <end position="25"/>
    </location>
</feature>
<sequence>MVSSILTALALAVATLTSAAPTTHSEPFTFAKWIDGIIANPDGDNLSPEQAVDDGASLQKRWSCNTIPNTEAWVPDAVSCIDDLARKGSQACVADSVSRMCRIGNAQITGVSNGQRASSTCNDVARGAGVIMDHCTRADNYVQGSEWAYGSDVLLVHIRWPDSEAPAR</sequence>
<organism evidence="2 3">
    <name type="scientific">Colletotrichum karsti</name>
    <dbReference type="NCBI Taxonomy" id="1095194"/>
    <lineage>
        <taxon>Eukaryota</taxon>
        <taxon>Fungi</taxon>
        <taxon>Dikarya</taxon>
        <taxon>Ascomycota</taxon>
        <taxon>Pezizomycotina</taxon>
        <taxon>Sordariomycetes</taxon>
        <taxon>Hypocreomycetidae</taxon>
        <taxon>Glomerellales</taxon>
        <taxon>Glomerellaceae</taxon>
        <taxon>Colletotrichum</taxon>
        <taxon>Colletotrichum boninense species complex</taxon>
    </lineage>
</organism>
<dbReference type="GeneID" id="62161113"/>
<keyword evidence="3" id="KW-1185">Reference proteome</keyword>
<reference evidence="2" key="2">
    <citation type="submission" date="2020-11" db="EMBL/GenBank/DDBJ databases">
        <title>Whole genome sequencing of Colletotrichum sp.</title>
        <authorList>
            <person name="Li H."/>
        </authorList>
    </citation>
    <scope>NUCLEOTIDE SEQUENCE</scope>
    <source>
        <strain evidence="2">CkLH20</strain>
    </source>
</reference>
<evidence type="ECO:0000313" key="2">
    <source>
        <dbReference type="EMBL" id="KAF9877054.1"/>
    </source>
</evidence>
<dbReference type="OrthoDB" id="2112446at2759"/>